<name>A0ABP8QD98_9GAMM</name>
<sequence>MFSQEQWATLLADFLEEARDLIQQAEAALLELDQGATDPEILNGLFRAIHTLKGSAGLFALDAFVAFTHQQESLIMRVRDEGSQLEQEQISALLAGLDVLRAEVARLAAGEAPADLLADNPAQYARLQSLMDDPPTFPVACESTAQVEREPHDETPASWHISLRFSPELFQFGFEPASFLRYLGKLGQISHLHLIHANLPNWQEFDAERCYLGMELELVSPASKTEIEAVFEFIAELSQIRILPPDSRVQDYLNLILDLPEENALLGEILIQCGLLTTKELAEGLALQAQQQPDMRLGELLVQQKMVPPSAVEQALTKQGQIRDKRQAESAYIKVSAHKMDELINLVGELVISAAGGEMLAKRKADSELLSAVSAINRHVEQIRESALRLRMVEIGETFVRFQRLVRDASQDLGKQLSLKIEGAETELDKSVVERISEPLTHLVRNAVDHGIESPEERRQAGKPSQGIIGLNAYHESGSIVIEVRDDGRGLDPAKIRQKAIQKGLISAETSLSDSDVYQLIFEAGFSTAEQVSNLSGRGVGMDVVRRNVEALRGSIELDSQLGEGCCVRIRLPLTLAIIDGFLVSVGDTPLVIPLEMVTECLEADGSQNKACYDYRELRGRPLPLVHLRQHFAIDGLQSKRENIVVVRHGKQQLGLIVDQLLGEQQIVIKPLGSLFSQLKDISGSSILGSGQVALILDIPGMLQRMHGLGQVNTQRHLDS</sequence>
<dbReference type="InterPro" id="IPR037257">
    <property type="entry name" value="T2SS_E_N_sf"/>
</dbReference>
<dbReference type="SMART" id="SM00387">
    <property type="entry name" value="HATPase_c"/>
    <property type="match status" value="1"/>
</dbReference>
<evidence type="ECO:0000256" key="9">
    <source>
        <dbReference type="ARBA" id="ARBA00022840"/>
    </source>
</evidence>
<keyword evidence="6" id="KW-0808">Transferase</keyword>
<dbReference type="InterPro" id="IPR004105">
    <property type="entry name" value="CheA-like_dim"/>
</dbReference>
<dbReference type="InterPro" id="IPR036061">
    <property type="entry name" value="CheW-like_dom_sf"/>
</dbReference>
<dbReference type="Pfam" id="PF02895">
    <property type="entry name" value="H-kinase_dim"/>
    <property type="match status" value="1"/>
</dbReference>
<dbReference type="InterPro" id="IPR002545">
    <property type="entry name" value="CheW-lke_dom"/>
</dbReference>
<evidence type="ECO:0000256" key="6">
    <source>
        <dbReference type="ARBA" id="ARBA00022679"/>
    </source>
</evidence>
<dbReference type="SUPFAM" id="SSF55874">
    <property type="entry name" value="ATPase domain of HSP90 chaperone/DNA topoisomerase II/histidine kinase"/>
    <property type="match status" value="1"/>
</dbReference>
<dbReference type="PROSITE" id="PS50109">
    <property type="entry name" value="HIS_KIN"/>
    <property type="match status" value="1"/>
</dbReference>
<keyword evidence="4" id="KW-0145">Chemotaxis</keyword>
<evidence type="ECO:0000256" key="12">
    <source>
        <dbReference type="PROSITE-ProRule" id="PRU00110"/>
    </source>
</evidence>
<dbReference type="Gene3D" id="1.10.287.560">
    <property type="entry name" value="Histidine kinase CheA-like, homodimeric domain"/>
    <property type="match status" value="1"/>
</dbReference>
<dbReference type="Pfam" id="PF01584">
    <property type="entry name" value="CheW"/>
    <property type="match status" value="1"/>
</dbReference>
<comment type="caution">
    <text evidence="16">The sequence shown here is derived from an EMBL/GenBank/DDBJ whole genome shotgun (WGS) entry which is preliminary data.</text>
</comment>
<evidence type="ECO:0000313" key="17">
    <source>
        <dbReference type="Proteomes" id="UP001501321"/>
    </source>
</evidence>
<dbReference type="Gene3D" id="2.30.30.40">
    <property type="entry name" value="SH3 Domains"/>
    <property type="match status" value="1"/>
</dbReference>
<organism evidence="16 17">
    <name type="scientific">Pseudaeromonas paramecii</name>
    <dbReference type="NCBI Taxonomy" id="2138166"/>
    <lineage>
        <taxon>Bacteria</taxon>
        <taxon>Pseudomonadati</taxon>
        <taxon>Pseudomonadota</taxon>
        <taxon>Gammaproteobacteria</taxon>
        <taxon>Aeromonadales</taxon>
        <taxon>Aeromonadaceae</taxon>
        <taxon>Pseudaeromonas</taxon>
    </lineage>
</organism>
<dbReference type="InterPro" id="IPR008207">
    <property type="entry name" value="Sig_transdc_His_kin_Hpt_dom"/>
</dbReference>
<reference evidence="17" key="1">
    <citation type="journal article" date="2019" name="Int. J. Syst. Evol. Microbiol.">
        <title>The Global Catalogue of Microorganisms (GCM) 10K type strain sequencing project: providing services to taxonomists for standard genome sequencing and annotation.</title>
        <authorList>
            <consortium name="The Broad Institute Genomics Platform"/>
            <consortium name="The Broad Institute Genome Sequencing Center for Infectious Disease"/>
            <person name="Wu L."/>
            <person name="Ma J."/>
        </authorList>
    </citation>
    <scope>NUCLEOTIDE SEQUENCE [LARGE SCALE GENOMIC DNA]</scope>
    <source>
        <strain evidence="17">JCM 32226</strain>
    </source>
</reference>
<dbReference type="SMART" id="SM00073">
    <property type="entry name" value="HPT"/>
    <property type="match status" value="1"/>
</dbReference>
<dbReference type="SUPFAM" id="SSF160246">
    <property type="entry name" value="EspE N-terminal domain-like"/>
    <property type="match status" value="1"/>
</dbReference>
<dbReference type="CDD" id="cd00088">
    <property type="entry name" value="HPT"/>
    <property type="match status" value="1"/>
</dbReference>
<dbReference type="Pfam" id="PF01627">
    <property type="entry name" value="Hpt"/>
    <property type="match status" value="1"/>
</dbReference>
<dbReference type="PANTHER" id="PTHR43395">
    <property type="entry name" value="SENSOR HISTIDINE KINASE CHEA"/>
    <property type="match status" value="1"/>
</dbReference>
<dbReference type="EC" id="2.7.13.3" evidence="2"/>
<dbReference type="EMBL" id="BAABFC010000014">
    <property type="protein sequence ID" value="GAA4500719.1"/>
    <property type="molecule type" value="Genomic_DNA"/>
</dbReference>
<dbReference type="InterPro" id="IPR005467">
    <property type="entry name" value="His_kinase_dom"/>
</dbReference>
<keyword evidence="5 12" id="KW-0597">Phosphoprotein</keyword>
<feature type="modified residue" description="Phosphohistidine" evidence="12">
    <location>
        <position position="50"/>
    </location>
</feature>
<dbReference type="InterPro" id="IPR003594">
    <property type="entry name" value="HATPase_dom"/>
</dbReference>
<evidence type="ECO:0000313" key="16">
    <source>
        <dbReference type="EMBL" id="GAA4500719.1"/>
    </source>
</evidence>
<dbReference type="InterPro" id="IPR036097">
    <property type="entry name" value="HisK_dim/P_sf"/>
</dbReference>
<dbReference type="SMART" id="SM00260">
    <property type="entry name" value="CheW"/>
    <property type="match status" value="1"/>
</dbReference>
<comment type="catalytic activity">
    <reaction evidence="1">
        <text>ATP + protein L-histidine = ADP + protein N-phospho-L-histidine.</text>
        <dbReference type="EC" id="2.7.13.3"/>
    </reaction>
</comment>
<dbReference type="Gene3D" id="1.20.120.160">
    <property type="entry name" value="HPT domain"/>
    <property type="match status" value="1"/>
</dbReference>
<feature type="domain" description="CheW-like" evidence="14">
    <location>
        <begin position="578"/>
        <end position="708"/>
    </location>
</feature>
<dbReference type="PROSITE" id="PS50851">
    <property type="entry name" value="CHEW"/>
    <property type="match status" value="1"/>
</dbReference>
<accession>A0ABP8QD98</accession>
<proteinExistence type="predicted"/>
<comment type="function">
    <text evidence="11">Involved in the transmission of sensory signals from the chemoreceptors to the flagellar motors. CheA is autophosphorylated; it can transfer its phosphate group to either CheB or CheY.</text>
</comment>
<keyword evidence="7" id="KW-0547">Nucleotide-binding</keyword>
<dbReference type="PRINTS" id="PR00344">
    <property type="entry name" value="BCTRLSENSOR"/>
</dbReference>
<dbReference type="SMART" id="SM01231">
    <property type="entry name" value="H-kinase_dim"/>
    <property type="match status" value="1"/>
</dbReference>
<dbReference type="InterPro" id="IPR036890">
    <property type="entry name" value="HATPase_C_sf"/>
</dbReference>
<dbReference type="PANTHER" id="PTHR43395:SF10">
    <property type="entry name" value="CHEMOTAXIS PROTEIN CHEA"/>
    <property type="match status" value="1"/>
</dbReference>
<dbReference type="Pfam" id="PF02518">
    <property type="entry name" value="HATPase_c"/>
    <property type="match status" value="1"/>
</dbReference>
<dbReference type="Gene3D" id="3.30.565.10">
    <property type="entry name" value="Histidine kinase-like ATPase, C-terminal domain"/>
    <property type="match status" value="1"/>
</dbReference>
<gene>
    <name evidence="16" type="ORF">GCM10023095_22870</name>
</gene>
<dbReference type="InterPro" id="IPR037006">
    <property type="entry name" value="CheA-like_homodim_sf"/>
</dbReference>
<dbReference type="SUPFAM" id="SSF50341">
    <property type="entry name" value="CheW-like"/>
    <property type="match status" value="1"/>
</dbReference>
<keyword evidence="10" id="KW-0902">Two-component regulatory system</keyword>
<dbReference type="CDD" id="cd16916">
    <property type="entry name" value="HATPase_CheA-like"/>
    <property type="match status" value="1"/>
</dbReference>
<evidence type="ECO:0000256" key="10">
    <source>
        <dbReference type="ARBA" id="ARBA00023012"/>
    </source>
</evidence>
<evidence type="ECO:0000259" key="14">
    <source>
        <dbReference type="PROSITE" id="PS50851"/>
    </source>
</evidence>
<protein>
    <recommendedName>
        <fullName evidence="3">Chemotaxis protein CheA</fullName>
        <ecNumber evidence="2">2.7.13.3</ecNumber>
    </recommendedName>
</protein>
<dbReference type="RefSeq" id="WP_345013178.1">
    <property type="nucleotide sequence ID" value="NZ_BAABFC010000014.1"/>
</dbReference>
<keyword evidence="8" id="KW-0418">Kinase</keyword>
<evidence type="ECO:0000256" key="7">
    <source>
        <dbReference type="ARBA" id="ARBA00022741"/>
    </source>
</evidence>
<evidence type="ECO:0000256" key="5">
    <source>
        <dbReference type="ARBA" id="ARBA00022553"/>
    </source>
</evidence>
<evidence type="ECO:0000256" key="2">
    <source>
        <dbReference type="ARBA" id="ARBA00012438"/>
    </source>
</evidence>
<evidence type="ECO:0000256" key="11">
    <source>
        <dbReference type="ARBA" id="ARBA00035100"/>
    </source>
</evidence>
<dbReference type="PROSITE" id="PS50894">
    <property type="entry name" value="HPT"/>
    <property type="match status" value="1"/>
</dbReference>
<dbReference type="InterPro" id="IPR004358">
    <property type="entry name" value="Sig_transdc_His_kin-like_C"/>
</dbReference>
<evidence type="ECO:0000259" key="15">
    <source>
        <dbReference type="PROSITE" id="PS50894"/>
    </source>
</evidence>
<dbReference type="InterPro" id="IPR051315">
    <property type="entry name" value="Bact_Chemotaxis_CheA"/>
</dbReference>
<evidence type="ECO:0000259" key="13">
    <source>
        <dbReference type="PROSITE" id="PS50109"/>
    </source>
</evidence>
<evidence type="ECO:0000256" key="8">
    <source>
        <dbReference type="ARBA" id="ARBA00022777"/>
    </source>
</evidence>
<evidence type="ECO:0000256" key="4">
    <source>
        <dbReference type="ARBA" id="ARBA00022500"/>
    </source>
</evidence>
<keyword evidence="9" id="KW-0067">ATP-binding</keyword>
<evidence type="ECO:0000256" key="1">
    <source>
        <dbReference type="ARBA" id="ARBA00000085"/>
    </source>
</evidence>
<dbReference type="SUPFAM" id="SSF47226">
    <property type="entry name" value="Histidine-containing phosphotransfer domain, HPT domain"/>
    <property type="match status" value="1"/>
</dbReference>
<dbReference type="SUPFAM" id="SSF47384">
    <property type="entry name" value="Homodimeric domain of signal transducing histidine kinase"/>
    <property type="match status" value="1"/>
</dbReference>
<feature type="domain" description="HPt" evidence="15">
    <location>
        <begin position="3"/>
        <end position="107"/>
    </location>
</feature>
<keyword evidence="17" id="KW-1185">Reference proteome</keyword>
<feature type="domain" description="Histidine kinase" evidence="13">
    <location>
        <begin position="335"/>
        <end position="576"/>
    </location>
</feature>
<evidence type="ECO:0000256" key="3">
    <source>
        <dbReference type="ARBA" id="ARBA00021495"/>
    </source>
</evidence>
<dbReference type="Proteomes" id="UP001501321">
    <property type="component" value="Unassembled WGS sequence"/>
</dbReference>
<dbReference type="InterPro" id="IPR036641">
    <property type="entry name" value="HPT_dom_sf"/>
</dbReference>